<dbReference type="Proteomes" id="UP001228044">
    <property type="component" value="Unassembled WGS sequence"/>
</dbReference>
<comment type="caution">
    <text evidence="1">The sequence shown here is derived from an EMBL/GenBank/DDBJ whole genome shotgun (WGS) entry which is preliminary data.</text>
</comment>
<evidence type="ECO:0000313" key="2">
    <source>
        <dbReference type="Proteomes" id="UP001228044"/>
    </source>
</evidence>
<gene>
    <name evidence="1" type="ORF">QWJ38_09095</name>
</gene>
<protein>
    <submittedName>
        <fullName evidence="1">Uncharacterized protein</fullName>
    </submittedName>
</protein>
<proteinExistence type="predicted"/>
<name>A0ABT8DTS4_9BURK</name>
<dbReference type="RefSeq" id="WP_290358729.1">
    <property type="nucleotide sequence ID" value="NZ_JAUHHC010000002.1"/>
</dbReference>
<dbReference type="EMBL" id="JAUHHC010000002">
    <property type="protein sequence ID" value="MDN3920430.1"/>
    <property type="molecule type" value="Genomic_DNA"/>
</dbReference>
<organism evidence="1 2">
    <name type="scientific">Roseateles violae</name>
    <dbReference type="NCBI Taxonomy" id="3058042"/>
    <lineage>
        <taxon>Bacteria</taxon>
        <taxon>Pseudomonadati</taxon>
        <taxon>Pseudomonadota</taxon>
        <taxon>Betaproteobacteria</taxon>
        <taxon>Burkholderiales</taxon>
        <taxon>Sphaerotilaceae</taxon>
        <taxon>Roseateles</taxon>
    </lineage>
</organism>
<reference evidence="1 2" key="1">
    <citation type="submission" date="2023-06" db="EMBL/GenBank/DDBJ databases">
        <title>Pelomonas sp. PFR6 16S ribosomal RNA gene Genome sequencing and assembly.</title>
        <authorList>
            <person name="Woo H."/>
        </authorList>
    </citation>
    <scope>NUCLEOTIDE SEQUENCE [LARGE SCALE GENOMIC DNA]</scope>
    <source>
        <strain evidence="1 2">PFR6</strain>
    </source>
</reference>
<keyword evidence="2" id="KW-1185">Reference proteome</keyword>
<accession>A0ABT8DTS4</accession>
<evidence type="ECO:0000313" key="1">
    <source>
        <dbReference type="EMBL" id="MDN3920430.1"/>
    </source>
</evidence>
<sequence length="81" mass="8758">MRPKATQAVPTLTEVLEPLPVRPAPTAAEAPPAISEEALRQLIAEALDACVAELREQLRPRVEARVREALARRWPAAAGEA</sequence>